<dbReference type="Proteomes" id="UP000054721">
    <property type="component" value="Unassembled WGS sequence"/>
</dbReference>
<keyword evidence="2" id="KW-1185">Reference proteome</keyword>
<evidence type="ECO:0000313" key="2">
    <source>
        <dbReference type="Proteomes" id="UP000054721"/>
    </source>
</evidence>
<comment type="caution">
    <text evidence="1">The sequence shown here is derived from an EMBL/GenBank/DDBJ whole genome shotgun (WGS) entry which is preliminary data.</text>
</comment>
<reference evidence="1 2" key="1">
    <citation type="submission" date="2015-05" db="EMBL/GenBank/DDBJ databases">
        <title>Evolution of Trichinella species and genotypes.</title>
        <authorList>
            <person name="Korhonen P.K."/>
            <person name="Edoardo P."/>
            <person name="Giuseppe L.R."/>
            <person name="Gasser R.B."/>
        </authorList>
    </citation>
    <scope>NUCLEOTIDE SEQUENCE [LARGE SCALE GENOMIC DNA]</scope>
    <source>
        <strain evidence="1">ISS10</strain>
    </source>
</reference>
<accession>A0A0V1KI49</accession>
<evidence type="ECO:0000313" key="1">
    <source>
        <dbReference type="EMBL" id="KRZ46865.1"/>
    </source>
</evidence>
<protein>
    <submittedName>
        <fullName evidence="1">Uncharacterized protein</fullName>
    </submittedName>
</protein>
<sequence>MSYSVHFYFCTFFSFSPYSKSFSEHFSFFTLFNISHHISLPTECVSHFP</sequence>
<gene>
    <name evidence="1" type="ORF">T02_13465</name>
</gene>
<organism evidence="1 2">
    <name type="scientific">Trichinella nativa</name>
    <dbReference type="NCBI Taxonomy" id="6335"/>
    <lineage>
        <taxon>Eukaryota</taxon>
        <taxon>Metazoa</taxon>
        <taxon>Ecdysozoa</taxon>
        <taxon>Nematoda</taxon>
        <taxon>Enoplea</taxon>
        <taxon>Dorylaimia</taxon>
        <taxon>Trichinellida</taxon>
        <taxon>Trichinellidae</taxon>
        <taxon>Trichinella</taxon>
    </lineage>
</organism>
<dbReference type="EMBL" id="JYDW01001957">
    <property type="protein sequence ID" value="KRZ46865.1"/>
    <property type="molecule type" value="Genomic_DNA"/>
</dbReference>
<proteinExistence type="predicted"/>
<name>A0A0V1KI49_9BILA</name>
<dbReference type="AlphaFoldDB" id="A0A0V1KI49"/>